<dbReference type="AlphaFoldDB" id="G7IRN7"/>
<protein>
    <submittedName>
        <fullName evidence="2">Transmembrane protein, putative</fullName>
    </submittedName>
</protein>
<keyword evidence="1" id="KW-0472">Membrane</keyword>
<evidence type="ECO:0000313" key="2">
    <source>
        <dbReference type="EMBL" id="AES67346.1"/>
    </source>
</evidence>
<gene>
    <name evidence="2" type="ordered locus">MTR_2g089610</name>
</gene>
<dbReference type="EnsemblPlants" id="AES67346">
    <property type="protein sequence ID" value="AES67346"/>
    <property type="gene ID" value="MTR_2g089610"/>
</dbReference>
<evidence type="ECO:0000256" key="1">
    <source>
        <dbReference type="SAM" id="Phobius"/>
    </source>
</evidence>
<name>G7IRN7_MEDTR</name>
<keyword evidence="1" id="KW-1133">Transmembrane helix</keyword>
<reference evidence="3" key="3">
    <citation type="submission" date="2015-04" db="UniProtKB">
        <authorList>
            <consortium name="EnsemblPlants"/>
        </authorList>
    </citation>
    <scope>IDENTIFICATION</scope>
    <source>
        <strain evidence="3">cv. Jemalong A17</strain>
    </source>
</reference>
<dbReference type="EMBL" id="CM001218">
    <property type="protein sequence ID" value="AES67346.1"/>
    <property type="molecule type" value="Genomic_DNA"/>
</dbReference>
<accession>G7IRN7</accession>
<feature type="transmembrane region" description="Helical" evidence="1">
    <location>
        <begin position="12"/>
        <end position="32"/>
    </location>
</feature>
<reference evidence="2 4" key="1">
    <citation type="journal article" date="2011" name="Nature">
        <title>The Medicago genome provides insight into the evolution of rhizobial symbioses.</title>
        <authorList>
            <person name="Young N.D."/>
            <person name="Debelle F."/>
            <person name="Oldroyd G.E."/>
            <person name="Geurts R."/>
            <person name="Cannon S.B."/>
            <person name="Udvardi M.K."/>
            <person name="Benedito V.A."/>
            <person name="Mayer K.F."/>
            <person name="Gouzy J."/>
            <person name="Schoof H."/>
            <person name="Van de Peer Y."/>
            <person name="Proost S."/>
            <person name="Cook D.R."/>
            <person name="Meyers B.C."/>
            <person name="Spannagl M."/>
            <person name="Cheung F."/>
            <person name="De Mita S."/>
            <person name="Krishnakumar V."/>
            <person name="Gundlach H."/>
            <person name="Zhou S."/>
            <person name="Mudge J."/>
            <person name="Bharti A.K."/>
            <person name="Murray J.D."/>
            <person name="Naoumkina M.A."/>
            <person name="Rosen B."/>
            <person name="Silverstein K.A."/>
            <person name="Tang H."/>
            <person name="Rombauts S."/>
            <person name="Zhao P.X."/>
            <person name="Zhou P."/>
            <person name="Barbe V."/>
            <person name="Bardou P."/>
            <person name="Bechner M."/>
            <person name="Bellec A."/>
            <person name="Berger A."/>
            <person name="Berges H."/>
            <person name="Bidwell S."/>
            <person name="Bisseling T."/>
            <person name="Choisne N."/>
            <person name="Couloux A."/>
            <person name="Denny R."/>
            <person name="Deshpande S."/>
            <person name="Dai X."/>
            <person name="Doyle J.J."/>
            <person name="Dudez A.M."/>
            <person name="Farmer A.D."/>
            <person name="Fouteau S."/>
            <person name="Franken C."/>
            <person name="Gibelin C."/>
            <person name="Gish J."/>
            <person name="Goldstein S."/>
            <person name="Gonzalez A.J."/>
            <person name="Green P.J."/>
            <person name="Hallab A."/>
            <person name="Hartog M."/>
            <person name="Hua A."/>
            <person name="Humphray S.J."/>
            <person name="Jeong D.H."/>
            <person name="Jing Y."/>
            <person name="Jocker A."/>
            <person name="Kenton S.M."/>
            <person name="Kim D.J."/>
            <person name="Klee K."/>
            <person name="Lai H."/>
            <person name="Lang C."/>
            <person name="Lin S."/>
            <person name="Macmil S.L."/>
            <person name="Magdelenat G."/>
            <person name="Matthews L."/>
            <person name="McCorrison J."/>
            <person name="Monaghan E.L."/>
            <person name="Mun J.H."/>
            <person name="Najar F.Z."/>
            <person name="Nicholson C."/>
            <person name="Noirot C."/>
            <person name="O'Bleness M."/>
            <person name="Paule C.R."/>
            <person name="Poulain J."/>
            <person name="Prion F."/>
            <person name="Qin B."/>
            <person name="Qu C."/>
            <person name="Retzel E.F."/>
            <person name="Riddle C."/>
            <person name="Sallet E."/>
            <person name="Samain S."/>
            <person name="Samson N."/>
            <person name="Sanders I."/>
            <person name="Saurat O."/>
            <person name="Scarpelli C."/>
            <person name="Schiex T."/>
            <person name="Segurens B."/>
            <person name="Severin A.J."/>
            <person name="Sherrier D.J."/>
            <person name="Shi R."/>
            <person name="Sims S."/>
            <person name="Singer S.R."/>
            <person name="Sinharoy S."/>
            <person name="Sterck L."/>
            <person name="Viollet A."/>
            <person name="Wang B.B."/>
            <person name="Wang K."/>
            <person name="Wang M."/>
            <person name="Wang X."/>
            <person name="Warfsmann J."/>
            <person name="Weissenbach J."/>
            <person name="White D.D."/>
            <person name="White J.D."/>
            <person name="Wiley G.B."/>
            <person name="Wincker P."/>
            <person name="Xing Y."/>
            <person name="Yang L."/>
            <person name="Yao Z."/>
            <person name="Ying F."/>
            <person name="Zhai J."/>
            <person name="Zhou L."/>
            <person name="Zuber A."/>
            <person name="Denarie J."/>
            <person name="Dixon R.A."/>
            <person name="May G.D."/>
            <person name="Schwartz D.C."/>
            <person name="Rogers J."/>
            <person name="Quetier F."/>
            <person name="Town C.D."/>
            <person name="Roe B.A."/>
        </authorList>
    </citation>
    <scope>NUCLEOTIDE SEQUENCE [LARGE SCALE GENOMIC DNA]</scope>
    <source>
        <strain evidence="2">A17</strain>
        <strain evidence="3 4">cv. Jemalong A17</strain>
    </source>
</reference>
<evidence type="ECO:0000313" key="4">
    <source>
        <dbReference type="Proteomes" id="UP000002051"/>
    </source>
</evidence>
<proteinExistence type="predicted"/>
<organism evidence="2 4">
    <name type="scientific">Medicago truncatula</name>
    <name type="common">Barrel medic</name>
    <name type="synonym">Medicago tribuloides</name>
    <dbReference type="NCBI Taxonomy" id="3880"/>
    <lineage>
        <taxon>Eukaryota</taxon>
        <taxon>Viridiplantae</taxon>
        <taxon>Streptophyta</taxon>
        <taxon>Embryophyta</taxon>
        <taxon>Tracheophyta</taxon>
        <taxon>Spermatophyta</taxon>
        <taxon>Magnoliopsida</taxon>
        <taxon>eudicotyledons</taxon>
        <taxon>Gunneridae</taxon>
        <taxon>Pentapetalae</taxon>
        <taxon>rosids</taxon>
        <taxon>fabids</taxon>
        <taxon>Fabales</taxon>
        <taxon>Fabaceae</taxon>
        <taxon>Papilionoideae</taxon>
        <taxon>50 kb inversion clade</taxon>
        <taxon>NPAAA clade</taxon>
        <taxon>Hologalegina</taxon>
        <taxon>IRL clade</taxon>
        <taxon>Trifolieae</taxon>
        <taxon>Medicago</taxon>
    </lineage>
</organism>
<dbReference type="PaxDb" id="3880-AES67346"/>
<keyword evidence="4" id="KW-1185">Reference proteome</keyword>
<keyword evidence="1 2" id="KW-0812">Transmembrane</keyword>
<reference evidence="2 4" key="2">
    <citation type="journal article" date="2014" name="BMC Genomics">
        <title>An improved genome release (version Mt4.0) for the model legume Medicago truncatula.</title>
        <authorList>
            <person name="Tang H."/>
            <person name="Krishnakumar V."/>
            <person name="Bidwell S."/>
            <person name="Rosen B."/>
            <person name="Chan A."/>
            <person name="Zhou S."/>
            <person name="Gentzbittel L."/>
            <person name="Childs K.L."/>
            <person name="Yandell M."/>
            <person name="Gundlach H."/>
            <person name="Mayer K.F."/>
            <person name="Schwartz D.C."/>
            <person name="Town C.D."/>
        </authorList>
    </citation>
    <scope>GENOME REANNOTATION</scope>
    <source>
        <strain evidence="3 4">cv. Jemalong A17</strain>
    </source>
</reference>
<sequence>MTWASTLQIRKHGYFGDLNFIILFVGILPSYAINLGDASLFADSPFMFLAMFVFDVLYQFE</sequence>
<dbReference type="Proteomes" id="UP000002051">
    <property type="component" value="Chromosome 2"/>
</dbReference>
<evidence type="ECO:0000313" key="3">
    <source>
        <dbReference type="EnsemblPlants" id="AES67346"/>
    </source>
</evidence>
<dbReference type="HOGENOM" id="CLU_172100_2_0_1"/>